<feature type="region of interest" description="Disordered" evidence="1">
    <location>
        <begin position="1"/>
        <end position="26"/>
    </location>
</feature>
<dbReference type="EMBL" id="MU853776">
    <property type="protein sequence ID" value="KAK3942117.1"/>
    <property type="molecule type" value="Genomic_DNA"/>
</dbReference>
<dbReference type="Gene3D" id="3.90.550.10">
    <property type="entry name" value="Spore Coat Polysaccharide Biosynthesis Protein SpsA, Chain A"/>
    <property type="match status" value="1"/>
</dbReference>
<evidence type="ECO:0000313" key="2">
    <source>
        <dbReference type="EMBL" id="KAK3942117.1"/>
    </source>
</evidence>
<reference evidence="3" key="1">
    <citation type="journal article" date="2023" name="Mol. Phylogenet. Evol.">
        <title>Genome-scale phylogeny and comparative genomics of the fungal order Sordariales.</title>
        <authorList>
            <person name="Hensen N."/>
            <person name="Bonometti L."/>
            <person name="Westerberg I."/>
            <person name="Brannstrom I.O."/>
            <person name="Guillou S."/>
            <person name="Cros-Aarteil S."/>
            <person name="Calhoun S."/>
            <person name="Haridas S."/>
            <person name="Kuo A."/>
            <person name="Mondo S."/>
            <person name="Pangilinan J."/>
            <person name="Riley R."/>
            <person name="LaButti K."/>
            <person name="Andreopoulos B."/>
            <person name="Lipzen A."/>
            <person name="Chen C."/>
            <person name="Yan M."/>
            <person name="Daum C."/>
            <person name="Ng V."/>
            <person name="Clum A."/>
            <person name="Steindorff A."/>
            <person name="Ohm R.A."/>
            <person name="Martin F."/>
            <person name="Silar P."/>
            <person name="Natvig D.O."/>
            <person name="Lalanne C."/>
            <person name="Gautier V."/>
            <person name="Ament-Velasquez S.L."/>
            <person name="Kruys A."/>
            <person name="Hutchinson M.I."/>
            <person name="Powell A.J."/>
            <person name="Barry K."/>
            <person name="Miller A.N."/>
            <person name="Grigoriev I.V."/>
            <person name="Debuchy R."/>
            <person name="Gladieux P."/>
            <person name="Hiltunen Thoren M."/>
            <person name="Johannesson H."/>
        </authorList>
    </citation>
    <scope>NUCLEOTIDE SEQUENCE [LARGE SCALE GENOMIC DNA]</scope>
    <source>
        <strain evidence="3">CBS 340.73</strain>
    </source>
</reference>
<protein>
    <submittedName>
        <fullName evidence="2">Glycosyltransferase</fullName>
    </submittedName>
</protein>
<dbReference type="AlphaFoldDB" id="A0AAN6NE84"/>
<dbReference type="InterPro" id="IPR029044">
    <property type="entry name" value="Nucleotide-diphossugar_trans"/>
</dbReference>
<evidence type="ECO:0000313" key="3">
    <source>
        <dbReference type="Proteomes" id="UP001303473"/>
    </source>
</evidence>
<proteinExistence type="predicted"/>
<accession>A0AAN6NE84</accession>
<dbReference type="SUPFAM" id="SSF53448">
    <property type="entry name" value="Nucleotide-diphospho-sugar transferases"/>
    <property type="match status" value="1"/>
</dbReference>
<organism evidence="2 3">
    <name type="scientific">Diplogelasinospora grovesii</name>
    <dbReference type="NCBI Taxonomy" id="303347"/>
    <lineage>
        <taxon>Eukaryota</taxon>
        <taxon>Fungi</taxon>
        <taxon>Dikarya</taxon>
        <taxon>Ascomycota</taxon>
        <taxon>Pezizomycotina</taxon>
        <taxon>Sordariomycetes</taxon>
        <taxon>Sordariomycetidae</taxon>
        <taxon>Sordariales</taxon>
        <taxon>Diplogelasinosporaceae</taxon>
        <taxon>Diplogelasinospora</taxon>
    </lineage>
</organism>
<dbReference type="Proteomes" id="UP001303473">
    <property type="component" value="Unassembled WGS sequence"/>
</dbReference>
<gene>
    <name evidence="2" type="ORF">QBC46DRAFT_81665</name>
</gene>
<evidence type="ECO:0000256" key="1">
    <source>
        <dbReference type="SAM" id="MobiDB-lite"/>
    </source>
</evidence>
<comment type="caution">
    <text evidence="2">The sequence shown here is derived from an EMBL/GenBank/DDBJ whole genome shotgun (WGS) entry which is preliminary data.</text>
</comment>
<sequence>MANEPPLPSDYGFASRPDTFGPDHAAPPEERDYLNAGFYVFQPSSLLFEYYMGLFHIENRFNGGFPEQDLFNYAHRRSSNMPWRSLQWTWNVNHSTVRDYEAGVKSFHAKY</sequence>
<name>A0AAN6NE84_9PEZI</name>
<keyword evidence="3" id="KW-1185">Reference proteome</keyword>